<dbReference type="EMBL" id="KL367561">
    <property type="protein sequence ID" value="KFD64117.1"/>
    <property type="molecule type" value="Genomic_DNA"/>
</dbReference>
<reference evidence="2" key="1">
    <citation type="journal article" date="2014" name="Nat. Genet.">
        <title>Genome and transcriptome of the porcine whipworm Trichuris suis.</title>
        <authorList>
            <person name="Jex A.R."/>
            <person name="Nejsum P."/>
            <person name="Schwarz E.M."/>
            <person name="Hu L."/>
            <person name="Young N.D."/>
            <person name="Hall R.S."/>
            <person name="Korhonen P.K."/>
            <person name="Liao S."/>
            <person name="Thamsborg S."/>
            <person name="Xia J."/>
            <person name="Xu P."/>
            <person name="Wang S."/>
            <person name="Scheerlinck J.P."/>
            <person name="Hofmann A."/>
            <person name="Sternberg P.W."/>
            <person name="Wang J."/>
            <person name="Gasser R.B."/>
        </authorList>
    </citation>
    <scope>NUCLEOTIDE SEQUENCE [LARGE SCALE GENOMIC DNA]</scope>
    <source>
        <strain evidence="2">DCEP-RM93F</strain>
    </source>
</reference>
<dbReference type="AlphaFoldDB" id="A0A085N3S1"/>
<proteinExistence type="predicted"/>
<evidence type="ECO:0000256" key="1">
    <source>
        <dbReference type="SAM" id="Phobius"/>
    </source>
</evidence>
<gene>
    <name evidence="2" type="ORF">M514_04686</name>
</gene>
<feature type="transmembrane region" description="Helical" evidence="1">
    <location>
        <begin position="67"/>
        <end position="85"/>
    </location>
</feature>
<evidence type="ECO:0008006" key="3">
    <source>
        <dbReference type="Google" id="ProtNLM"/>
    </source>
</evidence>
<dbReference type="SUPFAM" id="SSF48652">
    <property type="entry name" value="Tetraspanin"/>
    <property type="match status" value="1"/>
</dbReference>
<dbReference type="GO" id="GO:0016020">
    <property type="term" value="C:membrane"/>
    <property type="evidence" value="ECO:0007669"/>
    <property type="project" value="InterPro"/>
</dbReference>
<dbReference type="InterPro" id="IPR008952">
    <property type="entry name" value="Tetraspanin_EC2_sf"/>
</dbReference>
<keyword evidence="1" id="KW-0812">Transmembrane</keyword>
<dbReference type="Proteomes" id="UP000030758">
    <property type="component" value="Unassembled WGS sequence"/>
</dbReference>
<keyword evidence="1" id="KW-0472">Membrane</keyword>
<name>A0A085N3S1_9BILA</name>
<feature type="transmembrane region" description="Helical" evidence="1">
    <location>
        <begin position="30"/>
        <end position="55"/>
    </location>
</feature>
<evidence type="ECO:0000313" key="2">
    <source>
        <dbReference type="EMBL" id="KFD64117.1"/>
    </source>
</evidence>
<keyword evidence="1" id="KW-1133">Transmembrane helix</keyword>
<sequence length="332" mass="38212">MQSLWLTSACRTRRNWHQLNKEAKGEFNSMAFWSTFMLVLIIGTFIYQLGNLFSLYNRNYKMMHHTLRLGVLLCVCYFITASILLKYCSYTMLWEKVFAASVPNYFSTNKTLHHDFLDHVQRSFFCCGFKGPEDYKDAVRNLLKTKSVQCFSNNQEKAGILLVPVTCCQGNQCNIETCRDNNKEVYAEVKNTTFTWMNVAAEACGTNETDSLFVKRKTFARLSSSRGCEVPINEATCDFLLRLGVLSIALWFCFLLHMQAVRYTRCCLQAKEKYRDEGSKEGERKKNSETIADFENQKRPIASLRSLIHGLSTLSGVPSLPEVKCEKRHSQQ</sequence>
<feature type="transmembrane region" description="Helical" evidence="1">
    <location>
        <begin position="239"/>
        <end position="256"/>
    </location>
</feature>
<protein>
    <recommendedName>
        <fullName evidence="3">Tetraspanin family protein</fullName>
    </recommendedName>
</protein>
<organism evidence="2">
    <name type="scientific">Trichuris suis</name>
    <name type="common">pig whipworm</name>
    <dbReference type="NCBI Taxonomy" id="68888"/>
    <lineage>
        <taxon>Eukaryota</taxon>
        <taxon>Metazoa</taxon>
        <taxon>Ecdysozoa</taxon>
        <taxon>Nematoda</taxon>
        <taxon>Enoplea</taxon>
        <taxon>Dorylaimia</taxon>
        <taxon>Trichinellida</taxon>
        <taxon>Trichuridae</taxon>
        <taxon>Trichuris</taxon>
    </lineage>
</organism>
<accession>A0A085N3S1</accession>
<dbReference type="Gene3D" id="1.10.1450.10">
    <property type="entry name" value="Tetraspanin"/>
    <property type="match status" value="1"/>
</dbReference>